<dbReference type="Pfam" id="PF13439">
    <property type="entry name" value="Glyco_transf_4"/>
    <property type="match status" value="1"/>
</dbReference>
<dbReference type="AlphaFoldDB" id="A0AAJ6IIB9"/>
<evidence type="ECO:0000313" key="4">
    <source>
        <dbReference type="Proteomes" id="UP001244586"/>
    </source>
</evidence>
<gene>
    <name evidence="3" type="ORF">QBJ73_07385</name>
</gene>
<evidence type="ECO:0000259" key="2">
    <source>
        <dbReference type="Pfam" id="PF13439"/>
    </source>
</evidence>
<feature type="domain" description="Glycosyltransferase subfamily 4-like N-terminal" evidence="2">
    <location>
        <begin position="24"/>
        <end position="205"/>
    </location>
</feature>
<dbReference type="InterPro" id="IPR001296">
    <property type="entry name" value="Glyco_trans_1"/>
</dbReference>
<dbReference type="EMBL" id="CP121776">
    <property type="protein sequence ID" value="WMG19362.1"/>
    <property type="molecule type" value="Genomic_DNA"/>
</dbReference>
<dbReference type="Proteomes" id="UP001244586">
    <property type="component" value="Chromosome"/>
</dbReference>
<organism evidence="3 4">
    <name type="scientific">Acinetobacter johnsonii</name>
    <dbReference type="NCBI Taxonomy" id="40214"/>
    <lineage>
        <taxon>Bacteria</taxon>
        <taxon>Pseudomonadati</taxon>
        <taxon>Pseudomonadota</taxon>
        <taxon>Gammaproteobacteria</taxon>
        <taxon>Moraxellales</taxon>
        <taxon>Moraxellaceae</taxon>
        <taxon>Acinetobacter</taxon>
    </lineage>
</organism>
<dbReference type="Gene3D" id="3.40.50.2000">
    <property type="entry name" value="Glycogen Phosphorylase B"/>
    <property type="match status" value="2"/>
</dbReference>
<dbReference type="PANTHER" id="PTHR12526:SF622">
    <property type="entry name" value="GLYCOSYLTRANSFERASE (GROUP I)"/>
    <property type="match status" value="1"/>
</dbReference>
<dbReference type="GO" id="GO:0016757">
    <property type="term" value="F:glycosyltransferase activity"/>
    <property type="evidence" value="ECO:0007669"/>
    <property type="project" value="InterPro"/>
</dbReference>
<protein>
    <submittedName>
        <fullName evidence="3">Glycosyltransferase family 4 protein</fullName>
    </submittedName>
</protein>
<sequence>MRKVFWFINQYSSTPEYGLGGRHYYLAQELARQGHLVYVIASNSHHLLRVPKHLSENFLVERIEDNFNFIWVKLPVYDGAHSRRRVLNWFEFSWKLGKLASLKIEKPDVIIYSSPSLIGYIGAKKLANKFGVPFVFEVRDIWPLTLTELGGVSKKNPFIKFMQWIEDRAYQKSDIVFSNLFNAVEHMVSRGMDKNKFNWIPNGISIPEVENKEPLSDKVISQIPTDKFIIGYTGTIGTANAIDNLIEAANLLKDYPKIHFLLVGGGKDKKQLEDLVKNNGLINVTFIESIPKKQVQSIIQLFDVCFIGSQNISLYRFGVAPNKVPEYLYSGKPIVHAYSGAGCLIEKSMSGFSIPSGDSQLLSEAILKLYHLSDETRLEMGRNGHEFAVNYLSYTQISKKLFKAIFGD</sequence>
<dbReference type="InterPro" id="IPR028098">
    <property type="entry name" value="Glyco_trans_4-like_N"/>
</dbReference>
<proteinExistence type="predicted"/>
<dbReference type="PANTHER" id="PTHR12526">
    <property type="entry name" value="GLYCOSYLTRANSFERASE"/>
    <property type="match status" value="1"/>
</dbReference>
<accession>A0AAJ6IIB9</accession>
<dbReference type="Pfam" id="PF00534">
    <property type="entry name" value="Glycos_transf_1"/>
    <property type="match status" value="1"/>
</dbReference>
<dbReference type="GO" id="GO:1901135">
    <property type="term" value="P:carbohydrate derivative metabolic process"/>
    <property type="evidence" value="ECO:0007669"/>
    <property type="project" value="UniProtKB-ARBA"/>
</dbReference>
<name>A0AAJ6IIB9_ACIJO</name>
<evidence type="ECO:0000259" key="1">
    <source>
        <dbReference type="Pfam" id="PF00534"/>
    </source>
</evidence>
<feature type="domain" description="Glycosyl transferase family 1" evidence="1">
    <location>
        <begin position="218"/>
        <end position="386"/>
    </location>
</feature>
<keyword evidence="4" id="KW-1185">Reference proteome</keyword>
<dbReference type="RefSeq" id="WP_308469620.1">
    <property type="nucleotide sequence ID" value="NZ_CP121776.1"/>
</dbReference>
<reference evidence="3 4" key="1">
    <citation type="submission" date="2023-04" db="EMBL/GenBank/DDBJ databases">
        <title>Acinetobacter johnsonii isolate AYTCM encoding NDM-1, OXA-58 and PER-1.</title>
        <authorList>
            <person name="Tian C."/>
            <person name="Wang S."/>
            <person name="Fan X."/>
            <person name="Xia D."/>
        </authorList>
    </citation>
    <scope>NUCLEOTIDE SEQUENCE [LARGE SCALE GENOMIC DNA]</scope>
    <source>
        <strain evidence="3 4">AYTCM</strain>
    </source>
</reference>
<dbReference type="CDD" id="cd03794">
    <property type="entry name" value="GT4_WbuB-like"/>
    <property type="match status" value="1"/>
</dbReference>
<evidence type="ECO:0000313" key="3">
    <source>
        <dbReference type="EMBL" id="WMG19362.1"/>
    </source>
</evidence>
<dbReference type="SUPFAM" id="SSF53756">
    <property type="entry name" value="UDP-Glycosyltransferase/glycogen phosphorylase"/>
    <property type="match status" value="1"/>
</dbReference>